<evidence type="ECO:0000313" key="2">
    <source>
        <dbReference type="Proteomes" id="UP000271468"/>
    </source>
</evidence>
<sequence>MENSRTRNQRNFRLRLTATDGAVWLRLIASELAFSRIDLHSIVSGSH</sequence>
<reference evidence="1 2" key="1">
    <citation type="submission" date="2018-08" db="EMBL/GenBank/DDBJ databases">
        <title>Recombination of ecologically and evolutionarily significant loci maintains genetic cohesion in the Pseudomonas syringae species complex.</title>
        <authorList>
            <person name="Dillon M."/>
            <person name="Thakur S."/>
            <person name="Almeida R.N.D."/>
            <person name="Weir B.S."/>
            <person name="Guttman D.S."/>
        </authorList>
    </citation>
    <scope>NUCLEOTIDE SEQUENCE [LARGE SCALE GENOMIC DNA]</scope>
    <source>
        <strain evidence="1 2">ICMP 12341</strain>
    </source>
</reference>
<dbReference type="EMBL" id="RBOV01000340">
    <property type="protein sequence ID" value="RMN08146.1"/>
    <property type="molecule type" value="Genomic_DNA"/>
</dbReference>
<dbReference type="AlphaFoldDB" id="A0A0P9M296"/>
<name>A0A0P9M296_9PSED</name>
<gene>
    <name evidence="1" type="ORF">ALQ65_102314</name>
</gene>
<organism evidence="1 2">
    <name type="scientific">Pseudomonas syringae pv. coriandricola</name>
    <dbReference type="NCBI Taxonomy" id="264453"/>
    <lineage>
        <taxon>Bacteria</taxon>
        <taxon>Pseudomonadati</taxon>
        <taxon>Pseudomonadota</taxon>
        <taxon>Gammaproteobacteria</taxon>
        <taxon>Pseudomonadales</taxon>
        <taxon>Pseudomonadaceae</taxon>
        <taxon>Pseudomonas</taxon>
    </lineage>
</organism>
<proteinExistence type="predicted"/>
<dbReference type="Proteomes" id="UP000271468">
    <property type="component" value="Unassembled WGS sequence"/>
</dbReference>
<accession>A0A0P9M296</accession>
<evidence type="ECO:0000313" key="1">
    <source>
        <dbReference type="EMBL" id="RMN08146.1"/>
    </source>
</evidence>
<protein>
    <submittedName>
        <fullName evidence="1">Uncharacterized protein</fullName>
    </submittedName>
</protein>
<comment type="caution">
    <text evidence="1">The sequence shown here is derived from an EMBL/GenBank/DDBJ whole genome shotgun (WGS) entry which is preliminary data.</text>
</comment>